<dbReference type="EMBL" id="JAYMGO010000015">
    <property type="protein sequence ID" value="KAL1260934.1"/>
    <property type="molecule type" value="Genomic_DNA"/>
</dbReference>
<reference evidence="1 2" key="1">
    <citation type="submission" date="2023-09" db="EMBL/GenBank/DDBJ databases">
        <authorList>
            <person name="Wang M."/>
        </authorList>
    </citation>
    <scope>NUCLEOTIDE SEQUENCE [LARGE SCALE GENOMIC DNA]</scope>
    <source>
        <strain evidence="1">GT-2023</strain>
        <tissue evidence="1">Liver</tissue>
    </source>
</reference>
<protein>
    <submittedName>
        <fullName evidence="1">Uncharacterized protein</fullName>
    </submittedName>
</protein>
<sequence>MEERELWNSTLMRSSGYVAEDNFNDFEDTSNTHDNPVMTFGWAEASPLSTHGPKASVLEESIHTLVLFSIINRTDGTCAFPGKVPAPLWRFLTGTGIKDHLFSAPLTYYGLLGVIQHYIPAASPPQCPKQYSLSMPGPN</sequence>
<dbReference type="Proteomes" id="UP001558613">
    <property type="component" value="Unassembled WGS sequence"/>
</dbReference>
<evidence type="ECO:0000313" key="2">
    <source>
        <dbReference type="Proteomes" id="UP001558613"/>
    </source>
</evidence>
<name>A0ABR3MA61_9TELE</name>
<organism evidence="1 2">
    <name type="scientific">Cirrhinus molitorella</name>
    <name type="common">mud carp</name>
    <dbReference type="NCBI Taxonomy" id="172907"/>
    <lineage>
        <taxon>Eukaryota</taxon>
        <taxon>Metazoa</taxon>
        <taxon>Chordata</taxon>
        <taxon>Craniata</taxon>
        <taxon>Vertebrata</taxon>
        <taxon>Euteleostomi</taxon>
        <taxon>Actinopterygii</taxon>
        <taxon>Neopterygii</taxon>
        <taxon>Teleostei</taxon>
        <taxon>Ostariophysi</taxon>
        <taxon>Cypriniformes</taxon>
        <taxon>Cyprinidae</taxon>
        <taxon>Labeoninae</taxon>
        <taxon>Labeonini</taxon>
        <taxon>Cirrhinus</taxon>
    </lineage>
</organism>
<gene>
    <name evidence="1" type="ORF">QQF64_008761</name>
</gene>
<accession>A0ABR3MA61</accession>
<evidence type="ECO:0000313" key="1">
    <source>
        <dbReference type="EMBL" id="KAL1260934.1"/>
    </source>
</evidence>
<keyword evidence="2" id="KW-1185">Reference proteome</keyword>
<comment type="caution">
    <text evidence="1">The sequence shown here is derived from an EMBL/GenBank/DDBJ whole genome shotgun (WGS) entry which is preliminary data.</text>
</comment>
<proteinExistence type="predicted"/>